<dbReference type="RefSeq" id="WP_113617084.1">
    <property type="nucleotide sequence ID" value="NZ_QFFJ01000002.1"/>
</dbReference>
<organism evidence="1 2">
    <name type="scientific">Chitinophaga flava</name>
    <dbReference type="NCBI Taxonomy" id="2259036"/>
    <lineage>
        <taxon>Bacteria</taxon>
        <taxon>Pseudomonadati</taxon>
        <taxon>Bacteroidota</taxon>
        <taxon>Chitinophagia</taxon>
        <taxon>Chitinophagales</taxon>
        <taxon>Chitinophagaceae</taxon>
        <taxon>Chitinophaga</taxon>
    </lineage>
</organism>
<keyword evidence="2" id="KW-1185">Reference proteome</keyword>
<evidence type="ECO:0000313" key="1">
    <source>
        <dbReference type="EMBL" id="RBL88334.1"/>
    </source>
</evidence>
<dbReference type="AlphaFoldDB" id="A0A365XRI2"/>
<comment type="caution">
    <text evidence="1">The sequence shown here is derived from an EMBL/GenBank/DDBJ whole genome shotgun (WGS) entry which is preliminary data.</text>
</comment>
<gene>
    <name evidence="1" type="ORF">DF182_17215</name>
</gene>
<name>A0A365XRI2_9BACT</name>
<dbReference type="Proteomes" id="UP000253410">
    <property type="component" value="Unassembled WGS sequence"/>
</dbReference>
<reference evidence="1 2" key="1">
    <citation type="submission" date="2018-05" db="EMBL/GenBank/DDBJ databases">
        <title>Chitinophaga sp. K3CV102501T nov., isolated from isolated from a monsoon evergreen broad-leaved forest soil.</title>
        <authorList>
            <person name="Lv Y."/>
        </authorList>
    </citation>
    <scope>NUCLEOTIDE SEQUENCE [LARGE SCALE GENOMIC DNA]</scope>
    <source>
        <strain evidence="1 2">GDMCC 1.1325</strain>
    </source>
</reference>
<accession>A0A365XRI2</accession>
<proteinExistence type="predicted"/>
<sequence length="212" mass="24373">MFGLFKRTKIELWETELLRNTLMALPKEYSALIDQINDGLFRGVLVNVSDIPGFVAFTFNSGVLKKYENENENDYKLTNIKVFDDKTLSFVPYEIYVSAGMISGYSLGEGEKHKIVTNKIDIADFKKEILGESDFERIINILTEQEKARMNPSEVYVVFIGGKEFFHIKDLEDGDFIGIDIEKRVYKITHDPMEVIPLDENIVDILSRDVNI</sequence>
<evidence type="ECO:0000313" key="2">
    <source>
        <dbReference type="Proteomes" id="UP000253410"/>
    </source>
</evidence>
<dbReference type="EMBL" id="QFFJ01000002">
    <property type="protein sequence ID" value="RBL88334.1"/>
    <property type="molecule type" value="Genomic_DNA"/>
</dbReference>
<protein>
    <submittedName>
        <fullName evidence="1">Uncharacterized protein</fullName>
    </submittedName>
</protein>
<dbReference type="OrthoDB" id="665151at2"/>